<dbReference type="OrthoDB" id="309640at2759"/>
<accession>A0A5M8Q0T4</accession>
<comment type="caution">
    <text evidence="3">The sequence shown here is derived from an EMBL/GenBank/DDBJ whole genome shotgun (WGS) entry which is preliminary data.</text>
</comment>
<proteinExistence type="predicted"/>
<keyword evidence="2" id="KW-0812">Transmembrane</keyword>
<protein>
    <submittedName>
        <fullName evidence="3">Uncharacterized protein</fullName>
    </submittedName>
</protein>
<dbReference type="AlphaFoldDB" id="A0A5M8Q0T4"/>
<feature type="compositionally biased region" description="Low complexity" evidence="1">
    <location>
        <begin position="26"/>
        <end position="41"/>
    </location>
</feature>
<feature type="region of interest" description="Disordered" evidence="1">
    <location>
        <begin position="69"/>
        <end position="165"/>
    </location>
</feature>
<evidence type="ECO:0000313" key="4">
    <source>
        <dbReference type="Proteomes" id="UP000324767"/>
    </source>
</evidence>
<feature type="transmembrane region" description="Helical" evidence="2">
    <location>
        <begin position="568"/>
        <end position="589"/>
    </location>
</feature>
<reference evidence="3 4" key="1">
    <citation type="submission" date="2019-09" db="EMBL/GenBank/DDBJ databases">
        <title>The hologenome of the rock-dwelling lichen Lasallia pustulata.</title>
        <authorList>
            <person name="Greshake Tzovaras B."/>
            <person name="Segers F."/>
            <person name="Bicker A."/>
            <person name="Dal Grande F."/>
            <person name="Otte J."/>
            <person name="Hankeln T."/>
            <person name="Schmitt I."/>
            <person name="Ebersberger I."/>
        </authorList>
    </citation>
    <scope>NUCLEOTIDE SEQUENCE [LARGE SCALE GENOMIC DNA]</scope>
    <source>
        <strain evidence="3">A1-1</strain>
    </source>
</reference>
<sequence>MAGTRRTRSPEKDDPSKRRRTGEQASPTDETTPYEPPTTSSEESEDADVSEIFGIDPGVASYMAKWQQIAPGKTSATSFSGKSGDRKVSRSPSKSVRFAKGTGHTPEESEKGDQDRVNDQLARENGNSKRAGAHMGDDGTRTELTTNGGGSPANASGGTIDRLPRTRLPQADFKPHPVLPRTDDEFEEVLILIKRTAWRWAFQYFNDVSTNEARGLDLYKLTQQSPELMEYANWIALGGERWEDIFNEKRASLVFGILGKMLEIHVFGHEMFGATSGQLEALLAIEKEMVQVDGFARQQVRASMIRGLMATSVVPPNFNSQAQSITLSFYTMIRLLIPEPPTSYTAPTSPLARGEPFSPSRSPNLSTHISSATAKATTSRSLSFAATTPPPESPAEHADLLASLYQIICSAAKVSLNMRREAATIYHISSPAKNSTFAFETSPISSFTATSEEMHCMNLKHLRDAYAFVDDTASALVTMVCFPGIVAYRPGNGRQGGDDDGYRTRRICTAEVLVGWANRAPPVTRARGAQPREAGTAARNWRWGPGDWDVSLREAVEARRKAKGVSPLLVAGGVAGAAGIAAVAGFVQAQVSSMI</sequence>
<evidence type="ECO:0000313" key="3">
    <source>
        <dbReference type="EMBL" id="KAA6415688.1"/>
    </source>
</evidence>
<evidence type="ECO:0000256" key="2">
    <source>
        <dbReference type="SAM" id="Phobius"/>
    </source>
</evidence>
<dbReference type="Proteomes" id="UP000324767">
    <property type="component" value="Unassembled WGS sequence"/>
</dbReference>
<feature type="region of interest" description="Disordered" evidence="1">
    <location>
        <begin position="344"/>
        <end position="372"/>
    </location>
</feature>
<evidence type="ECO:0000256" key="1">
    <source>
        <dbReference type="SAM" id="MobiDB-lite"/>
    </source>
</evidence>
<feature type="compositionally biased region" description="Basic and acidic residues" evidence="1">
    <location>
        <begin position="105"/>
        <end position="122"/>
    </location>
</feature>
<feature type="region of interest" description="Disordered" evidence="1">
    <location>
        <begin position="1"/>
        <end position="54"/>
    </location>
</feature>
<keyword evidence="2" id="KW-0472">Membrane</keyword>
<organism evidence="3 4">
    <name type="scientific">Lasallia pustulata</name>
    <dbReference type="NCBI Taxonomy" id="136370"/>
    <lineage>
        <taxon>Eukaryota</taxon>
        <taxon>Fungi</taxon>
        <taxon>Dikarya</taxon>
        <taxon>Ascomycota</taxon>
        <taxon>Pezizomycotina</taxon>
        <taxon>Lecanoromycetes</taxon>
        <taxon>OSLEUM clade</taxon>
        <taxon>Umbilicariomycetidae</taxon>
        <taxon>Umbilicariales</taxon>
        <taxon>Umbilicariaceae</taxon>
        <taxon>Lasallia</taxon>
    </lineage>
</organism>
<dbReference type="EMBL" id="VXIT01000001">
    <property type="protein sequence ID" value="KAA6415688.1"/>
    <property type="molecule type" value="Genomic_DNA"/>
</dbReference>
<gene>
    <name evidence="3" type="ORF">FRX48_00406</name>
</gene>
<name>A0A5M8Q0T4_9LECA</name>
<keyword evidence="2" id="KW-1133">Transmembrane helix</keyword>